<evidence type="ECO:0000256" key="9">
    <source>
        <dbReference type="ARBA" id="ARBA00023136"/>
    </source>
</evidence>
<evidence type="ECO:0000313" key="14">
    <source>
        <dbReference type="Proteomes" id="UP000680020"/>
    </source>
</evidence>
<comment type="similarity">
    <text evidence="4 11">Belongs to the dihydroorotate dehydrogenase family. Type 2 subfamily.</text>
</comment>
<proteinExistence type="inferred from homology"/>
<dbReference type="PROSITE" id="PS00912">
    <property type="entry name" value="DHODEHASE_2"/>
    <property type="match status" value="1"/>
</dbReference>
<dbReference type="InterPro" id="IPR012135">
    <property type="entry name" value="Dihydroorotate_DH_1_2"/>
</dbReference>
<dbReference type="EMBL" id="JAGIBU010000001">
    <property type="protein sequence ID" value="MBS7823999.1"/>
    <property type="molecule type" value="Genomic_DNA"/>
</dbReference>
<feature type="binding site" evidence="11">
    <location>
        <begin position="103"/>
        <end position="107"/>
    </location>
    <ligand>
        <name>substrate</name>
    </ligand>
</feature>
<feature type="binding site" evidence="11">
    <location>
        <position position="265"/>
    </location>
    <ligand>
        <name>FMN</name>
        <dbReference type="ChEBI" id="CHEBI:58210"/>
    </ligand>
</feature>
<dbReference type="NCBIfam" id="NF003652">
    <property type="entry name" value="PRK05286.2-5"/>
    <property type="match status" value="1"/>
</dbReference>
<dbReference type="Proteomes" id="UP000680020">
    <property type="component" value="Unassembled WGS sequence"/>
</dbReference>
<organism evidence="13 14">
    <name type="scientific">Wohlfahrtiimonas chitiniclastica</name>
    <dbReference type="NCBI Taxonomy" id="400946"/>
    <lineage>
        <taxon>Bacteria</taxon>
        <taxon>Pseudomonadati</taxon>
        <taxon>Pseudomonadota</taxon>
        <taxon>Gammaproteobacteria</taxon>
        <taxon>Cardiobacteriales</taxon>
        <taxon>Ignatzschineriaceae</taxon>
        <taxon>Wohlfahrtiimonas</taxon>
    </lineage>
</organism>
<evidence type="ECO:0000256" key="2">
    <source>
        <dbReference type="ARBA" id="ARBA00004370"/>
    </source>
</evidence>
<evidence type="ECO:0000313" key="13">
    <source>
        <dbReference type="EMBL" id="MBS7823999.1"/>
    </source>
</evidence>
<dbReference type="EC" id="1.3.5.2" evidence="11"/>
<feature type="active site" description="Nucleophile" evidence="11">
    <location>
        <position position="172"/>
    </location>
</feature>
<name>A0AB35BWD8_9GAMM</name>
<keyword evidence="9 11" id="KW-0472">Membrane</keyword>
<reference evidence="13" key="1">
    <citation type="submission" date="2021-03" db="EMBL/GenBank/DDBJ databases">
        <title>Identification and antibiotic profiling of Wohlfahrtiimonas chitiniclastica, an underestimated human pathogen.</title>
        <authorList>
            <person name="Kopf A."/>
            <person name="Bunk B."/>
            <person name="Coldewey S."/>
            <person name="Gunzer F."/>
            <person name="Riedel T."/>
            <person name="Schroettner P."/>
        </authorList>
    </citation>
    <scope>NUCLEOTIDE SEQUENCE</scope>
    <source>
        <strain evidence="13">DSM 100917</strain>
    </source>
</reference>
<keyword evidence="7 11" id="KW-0665">Pyrimidine biosynthesis</keyword>
<dbReference type="InterPro" id="IPR013785">
    <property type="entry name" value="Aldolase_TIM"/>
</dbReference>
<feature type="binding site" evidence="11">
    <location>
        <position position="136"/>
    </location>
    <ligand>
        <name>FMN</name>
        <dbReference type="ChEBI" id="CHEBI:58210"/>
    </ligand>
</feature>
<dbReference type="GO" id="GO:0005886">
    <property type="term" value="C:plasma membrane"/>
    <property type="evidence" value="ECO:0007669"/>
    <property type="project" value="UniProtKB-SubCell"/>
</dbReference>
<evidence type="ECO:0000256" key="4">
    <source>
        <dbReference type="ARBA" id="ARBA00005359"/>
    </source>
</evidence>
<feature type="binding site" evidence="11">
    <location>
        <position position="214"/>
    </location>
    <ligand>
        <name>FMN</name>
        <dbReference type="ChEBI" id="CHEBI:58210"/>
    </ligand>
</feature>
<feature type="binding site" evidence="11">
    <location>
        <position position="242"/>
    </location>
    <ligand>
        <name>FMN</name>
        <dbReference type="ChEBI" id="CHEBI:58210"/>
    </ligand>
</feature>
<evidence type="ECO:0000256" key="7">
    <source>
        <dbReference type="ARBA" id="ARBA00022975"/>
    </source>
</evidence>
<comment type="catalytic activity">
    <reaction evidence="10 11">
        <text>(S)-dihydroorotate + a quinone = orotate + a quinol</text>
        <dbReference type="Rhea" id="RHEA:30187"/>
        <dbReference type="ChEBI" id="CHEBI:24646"/>
        <dbReference type="ChEBI" id="CHEBI:30839"/>
        <dbReference type="ChEBI" id="CHEBI:30864"/>
        <dbReference type="ChEBI" id="CHEBI:132124"/>
        <dbReference type="EC" id="1.3.5.2"/>
    </reaction>
</comment>
<feature type="binding site" evidence="11">
    <location>
        <begin position="315"/>
        <end position="316"/>
    </location>
    <ligand>
        <name>FMN</name>
        <dbReference type="ChEBI" id="CHEBI:58210"/>
    </ligand>
</feature>
<feature type="binding site" evidence="11">
    <location>
        <position position="169"/>
    </location>
    <ligand>
        <name>FMN</name>
        <dbReference type="ChEBI" id="CHEBI:58210"/>
    </ligand>
</feature>
<comment type="pathway">
    <text evidence="3 11">Pyrimidine metabolism; UMP biosynthesis via de novo pathway; orotate from (S)-dihydroorotate (quinone route): step 1/1.</text>
</comment>
<keyword evidence="5 11" id="KW-0285">Flavoprotein</keyword>
<dbReference type="RefSeq" id="WP_213403350.1">
    <property type="nucleotide sequence ID" value="NZ_JAGIBT010000001.1"/>
</dbReference>
<evidence type="ECO:0000256" key="1">
    <source>
        <dbReference type="ARBA" id="ARBA00003125"/>
    </source>
</evidence>
<keyword evidence="8 11" id="KW-0560">Oxidoreductase</keyword>
<feature type="binding site" evidence="11">
    <location>
        <position position="294"/>
    </location>
    <ligand>
        <name>FMN</name>
        <dbReference type="ChEBI" id="CHEBI:58210"/>
    </ligand>
</feature>
<evidence type="ECO:0000256" key="3">
    <source>
        <dbReference type="ARBA" id="ARBA00005161"/>
    </source>
</evidence>
<comment type="subcellular location">
    <subcellularLocation>
        <location evidence="11">Cell membrane</location>
        <topology evidence="11">Peripheral membrane protein</topology>
    </subcellularLocation>
    <subcellularLocation>
        <location evidence="2">Membrane</location>
    </subcellularLocation>
</comment>
<protein>
    <recommendedName>
        <fullName evidence="11">Dihydroorotate dehydrogenase (quinone)</fullName>
        <ecNumber evidence="11">1.3.5.2</ecNumber>
    </recommendedName>
    <alternativeName>
        <fullName evidence="11">DHOdehase</fullName>
        <shortName evidence="11">DHOD</shortName>
        <shortName evidence="11">DHODase</shortName>
    </alternativeName>
    <alternativeName>
        <fullName evidence="11">Dihydroorotate oxidase</fullName>
    </alternativeName>
</protein>
<accession>A0AB35BWD8</accession>
<comment type="function">
    <text evidence="1 11">Catalyzes the conversion of dihydroorotate to orotate with quinone as electron acceptor.</text>
</comment>
<dbReference type="PROSITE" id="PS00911">
    <property type="entry name" value="DHODEHASE_1"/>
    <property type="match status" value="1"/>
</dbReference>
<evidence type="ECO:0000256" key="8">
    <source>
        <dbReference type="ARBA" id="ARBA00023002"/>
    </source>
</evidence>
<dbReference type="PIRSF" id="PIRSF000164">
    <property type="entry name" value="DHO_oxidase"/>
    <property type="match status" value="1"/>
</dbReference>
<feature type="binding site" evidence="11">
    <location>
        <begin position="243"/>
        <end position="244"/>
    </location>
    <ligand>
        <name>substrate</name>
    </ligand>
</feature>
<dbReference type="GO" id="GO:0006207">
    <property type="term" value="P:'de novo' pyrimidine nucleobase biosynthetic process"/>
    <property type="evidence" value="ECO:0007669"/>
    <property type="project" value="UniProtKB-UniRule"/>
</dbReference>
<comment type="caution">
    <text evidence="13">The sequence shown here is derived from an EMBL/GenBank/DDBJ whole genome shotgun (WGS) entry which is preliminary data.</text>
</comment>
<dbReference type="GO" id="GO:0005737">
    <property type="term" value="C:cytoplasm"/>
    <property type="evidence" value="ECO:0007669"/>
    <property type="project" value="InterPro"/>
</dbReference>
<feature type="domain" description="Dihydroorotate dehydrogenase catalytic" evidence="12">
    <location>
        <begin position="39"/>
        <end position="334"/>
    </location>
</feature>
<comment type="cofactor">
    <cofactor evidence="11">
        <name>FMN</name>
        <dbReference type="ChEBI" id="CHEBI:58210"/>
    </cofactor>
    <text evidence="11">Binds 1 FMN per subunit.</text>
</comment>
<dbReference type="NCBIfam" id="NF003645">
    <property type="entry name" value="PRK05286.1-2"/>
    <property type="match status" value="1"/>
</dbReference>
<evidence type="ECO:0000256" key="10">
    <source>
        <dbReference type="ARBA" id="ARBA00048639"/>
    </source>
</evidence>
<evidence type="ECO:0000256" key="11">
    <source>
        <dbReference type="HAMAP-Rule" id="MF_00225"/>
    </source>
</evidence>
<feature type="binding site" evidence="11">
    <location>
        <position position="174"/>
    </location>
    <ligand>
        <name>substrate</name>
    </ligand>
</feature>
<dbReference type="Gene3D" id="3.20.20.70">
    <property type="entry name" value="Aldolase class I"/>
    <property type="match status" value="1"/>
</dbReference>
<dbReference type="PANTHER" id="PTHR48109:SF4">
    <property type="entry name" value="DIHYDROOROTATE DEHYDROGENASE (QUINONE), MITOCHONDRIAL"/>
    <property type="match status" value="1"/>
</dbReference>
<dbReference type="Pfam" id="PF01180">
    <property type="entry name" value="DHO_dh"/>
    <property type="match status" value="1"/>
</dbReference>
<dbReference type="GO" id="GO:0106430">
    <property type="term" value="F:dihydroorotate dehydrogenase (quinone) activity"/>
    <property type="evidence" value="ECO:0007669"/>
    <property type="project" value="UniProtKB-EC"/>
</dbReference>
<dbReference type="GO" id="GO:0044205">
    <property type="term" value="P:'de novo' UMP biosynthetic process"/>
    <property type="evidence" value="ECO:0007669"/>
    <property type="project" value="UniProtKB-UniRule"/>
</dbReference>
<dbReference type="NCBIfam" id="TIGR01036">
    <property type="entry name" value="pyrD_sub2"/>
    <property type="match status" value="1"/>
</dbReference>
<dbReference type="InterPro" id="IPR050074">
    <property type="entry name" value="DHO_dehydrogenase"/>
</dbReference>
<evidence type="ECO:0000256" key="6">
    <source>
        <dbReference type="ARBA" id="ARBA00022643"/>
    </source>
</evidence>
<dbReference type="SUPFAM" id="SSF51395">
    <property type="entry name" value="FMN-linked oxidoreductases"/>
    <property type="match status" value="1"/>
</dbReference>
<comment type="subunit">
    <text evidence="11">Monomer.</text>
</comment>
<dbReference type="InterPro" id="IPR005720">
    <property type="entry name" value="Dihydroorotate_DH_cat"/>
</dbReference>
<dbReference type="CDD" id="cd04738">
    <property type="entry name" value="DHOD_2_like"/>
    <property type="match status" value="1"/>
</dbReference>
<feature type="binding site" evidence="11">
    <location>
        <position position="58"/>
    </location>
    <ligand>
        <name>substrate</name>
    </ligand>
</feature>
<dbReference type="InterPro" id="IPR001295">
    <property type="entry name" value="Dihydroorotate_DH_CS"/>
</dbReference>
<feature type="binding site" evidence="11">
    <location>
        <position position="169"/>
    </location>
    <ligand>
        <name>substrate</name>
    </ligand>
</feature>
<dbReference type="InterPro" id="IPR005719">
    <property type="entry name" value="Dihydroorotate_DH_2"/>
</dbReference>
<feature type="binding site" evidence="11">
    <location>
        <begin position="54"/>
        <end position="58"/>
    </location>
    <ligand>
        <name>FMN</name>
        <dbReference type="ChEBI" id="CHEBI:58210"/>
    </ligand>
</feature>
<gene>
    <name evidence="11" type="primary">pyrD</name>
    <name evidence="13" type="ORF">J7561_02120</name>
</gene>
<keyword evidence="6 11" id="KW-0288">FMN</keyword>
<evidence type="ECO:0000256" key="5">
    <source>
        <dbReference type="ARBA" id="ARBA00022630"/>
    </source>
</evidence>
<dbReference type="AlphaFoldDB" id="A0AB35BWD8"/>
<keyword evidence="11" id="KW-1003">Cell membrane</keyword>
<dbReference type="HAMAP" id="MF_00225">
    <property type="entry name" value="DHO_dh_type2"/>
    <property type="match status" value="1"/>
</dbReference>
<dbReference type="PANTHER" id="PTHR48109">
    <property type="entry name" value="DIHYDROOROTATE DEHYDROGENASE (QUINONE), MITOCHONDRIAL-RELATED"/>
    <property type="match status" value="1"/>
</dbReference>
<dbReference type="NCBIfam" id="NF003646">
    <property type="entry name" value="PRK05286.1-4"/>
    <property type="match status" value="1"/>
</dbReference>
<sequence>MMDFARRFLLTLPAETAHNIAIATLPLLPIATEMTHDPVTIMGLTFPNRLGLAAGLDKNGAALSAWAKMGFGFVEIGTVTPRPQPGNPKPRMFRIPEKQAIINRMGFNNKGIDHLLQNLAEYRLNHGANGPLIGVNIGKNAVTPIERATDDYMIGLQKAYALADYITINISSPNTKNLRALQGKDHLMQLLSTLKAEQGRLFNETKKYTPLVVKLAPDMSEAELLESIEVIKAVALDGVIATNTTLSREAVTGCINANEAGGLSGGPLTEKATEVVKVLTTHLPDSIPVIAAGGIMTGDDALDKIKAGAKLVQIYSGFIYGGTGLVADIQQKLSDYQS</sequence>
<evidence type="ECO:0000259" key="12">
    <source>
        <dbReference type="Pfam" id="PF01180"/>
    </source>
</evidence>
<feature type="binding site" evidence="11">
    <location>
        <position position="78"/>
    </location>
    <ligand>
        <name>FMN</name>
        <dbReference type="ChEBI" id="CHEBI:58210"/>
    </ligand>
</feature>